<dbReference type="Pfam" id="PF06108">
    <property type="entry name" value="DUF952"/>
    <property type="match status" value="1"/>
</dbReference>
<dbReference type="Proteomes" id="UP000015453">
    <property type="component" value="Unassembled WGS sequence"/>
</dbReference>
<dbReference type="PANTHER" id="PTHR34129:SF1">
    <property type="entry name" value="DUF952 DOMAIN-CONTAINING PROTEIN"/>
    <property type="match status" value="1"/>
</dbReference>
<dbReference type="SUPFAM" id="SSF56399">
    <property type="entry name" value="ADP-ribosylation"/>
    <property type="match status" value="1"/>
</dbReference>
<dbReference type="AlphaFoldDB" id="S8CF44"/>
<dbReference type="Gene3D" id="3.20.170.20">
    <property type="entry name" value="Protein of unknown function DUF952"/>
    <property type="match status" value="1"/>
</dbReference>
<gene>
    <name evidence="1" type="ORF">M569_11632</name>
</gene>
<accession>S8CF44</accession>
<dbReference type="PANTHER" id="PTHR34129">
    <property type="entry name" value="BLR1139 PROTEIN"/>
    <property type="match status" value="1"/>
</dbReference>
<dbReference type="OrthoDB" id="3335358at2759"/>
<dbReference type="InterPro" id="IPR009297">
    <property type="entry name" value="DUF952"/>
</dbReference>
<dbReference type="EMBL" id="AUSU01005664">
    <property type="protein sequence ID" value="EPS63156.1"/>
    <property type="molecule type" value="Genomic_DNA"/>
</dbReference>
<reference evidence="1 2" key="1">
    <citation type="journal article" date="2013" name="BMC Genomics">
        <title>The miniature genome of a carnivorous plant Genlisea aurea contains a low number of genes and short non-coding sequences.</title>
        <authorList>
            <person name="Leushkin E.V."/>
            <person name="Sutormin R.A."/>
            <person name="Nabieva E.R."/>
            <person name="Penin A.A."/>
            <person name="Kondrashov A.S."/>
            <person name="Logacheva M.D."/>
        </authorList>
    </citation>
    <scope>NUCLEOTIDE SEQUENCE [LARGE SCALE GENOMIC DNA]</scope>
</reference>
<comment type="caution">
    <text evidence="1">The sequence shown here is derived from an EMBL/GenBank/DDBJ whole genome shotgun (WGS) entry which is preliminary data.</text>
</comment>
<proteinExistence type="predicted"/>
<keyword evidence="2" id="KW-1185">Reference proteome</keyword>
<evidence type="ECO:0000313" key="1">
    <source>
        <dbReference type="EMBL" id="EPS63156.1"/>
    </source>
</evidence>
<protein>
    <recommendedName>
        <fullName evidence="3">DUF952 domain-containing protein</fullName>
    </recommendedName>
</protein>
<sequence length="113" mass="12682">MAKETEEEFVYRISTAAEWEELQHDGATYGGDFDKSTGCFHLSKLNQVESTLKNFFSNRNSDLYLLKIDAAHLGSGLIYESVDDNDVFPHFYGPNRSFSPLPLTAVVGAEKLK</sequence>
<evidence type="ECO:0008006" key="3">
    <source>
        <dbReference type="Google" id="ProtNLM"/>
    </source>
</evidence>
<evidence type="ECO:0000313" key="2">
    <source>
        <dbReference type="Proteomes" id="UP000015453"/>
    </source>
</evidence>
<name>S8CF44_9LAMI</name>
<organism evidence="1 2">
    <name type="scientific">Genlisea aurea</name>
    <dbReference type="NCBI Taxonomy" id="192259"/>
    <lineage>
        <taxon>Eukaryota</taxon>
        <taxon>Viridiplantae</taxon>
        <taxon>Streptophyta</taxon>
        <taxon>Embryophyta</taxon>
        <taxon>Tracheophyta</taxon>
        <taxon>Spermatophyta</taxon>
        <taxon>Magnoliopsida</taxon>
        <taxon>eudicotyledons</taxon>
        <taxon>Gunneridae</taxon>
        <taxon>Pentapetalae</taxon>
        <taxon>asterids</taxon>
        <taxon>lamiids</taxon>
        <taxon>Lamiales</taxon>
        <taxon>Lentibulariaceae</taxon>
        <taxon>Genlisea</taxon>
    </lineage>
</organism>